<keyword evidence="2" id="KW-1185">Reference proteome</keyword>
<evidence type="ECO:0000313" key="1">
    <source>
        <dbReference type="EMBL" id="QOY86463.1"/>
    </source>
</evidence>
<dbReference type="AlphaFoldDB" id="A0A7S7NMQ2"/>
<proteinExistence type="predicted"/>
<dbReference type="KEGG" id="pfer:IRI77_27200"/>
<dbReference type="Gene3D" id="3.40.50.10320">
    <property type="entry name" value="LmbE-like"/>
    <property type="match status" value="1"/>
</dbReference>
<reference evidence="1 2" key="1">
    <citation type="submission" date="2020-10" db="EMBL/GenBank/DDBJ databases">
        <title>Complete genome sequence of Paludibaculum fermentans P105T, a facultatively anaerobic acidobacterium capable of dissimilatory Fe(III) reduction.</title>
        <authorList>
            <person name="Dedysh S.N."/>
            <person name="Beletsky A.V."/>
            <person name="Kulichevskaya I.S."/>
            <person name="Mardanov A.V."/>
            <person name="Ravin N.V."/>
        </authorList>
    </citation>
    <scope>NUCLEOTIDE SEQUENCE [LARGE SCALE GENOMIC DNA]</scope>
    <source>
        <strain evidence="1 2">P105</strain>
    </source>
</reference>
<accession>A0A7S7NMQ2</accession>
<dbReference type="SUPFAM" id="SSF102588">
    <property type="entry name" value="LmbE-like"/>
    <property type="match status" value="1"/>
</dbReference>
<gene>
    <name evidence="1" type="ORF">IRI77_27200</name>
</gene>
<protein>
    <submittedName>
        <fullName evidence="1">PIG-L family deacetylase</fullName>
    </submittedName>
</protein>
<name>A0A7S7NMQ2_PALFE</name>
<dbReference type="EMBL" id="CP063849">
    <property type="protein sequence ID" value="QOY86463.1"/>
    <property type="molecule type" value="Genomic_DNA"/>
</dbReference>
<dbReference type="RefSeq" id="WP_194448132.1">
    <property type="nucleotide sequence ID" value="NZ_CP063849.1"/>
</dbReference>
<organism evidence="1 2">
    <name type="scientific">Paludibaculum fermentans</name>
    <dbReference type="NCBI Taxonomy" id="1473598"/>
    <lineage>
        <taxon>Bacteria</taxon>
        <taxon>Pseudomonadati</taxon>
        <taxon>Acidobacteriota</taxon>
        <taxon>Terriglobia</taxon>
        <taxon>Bryobacterales</taxon>
        <taxon>Bryobacteraceae</taxon>
        <taxon>Paludibaculum</taxon>
    </lineage>
</organism>
<dbReference type="Proteomes" id="UP000593892">
    <property type="component" value="Chromosome"/>
</dbReference>
<sequence>MSQLTSGAALEAARDQRPLAAIIVAHPDDEILWCGGFLLTHPEFSWRIFTLCRAHDPDRAPRFRRVLQRFEAVGAMADLDDGPEQAPLPVEQLNATIAGLLGGDRYDLILTHGPMGEYSTHRRHSECCRAVAVLWQAGVIDTRRLWMFAYSDGGRAYLPRVRADADWRDLLPSDVWLEKRRLITEIYGFAPESWEARTTPGEEGFWCFDSTKAVAARLAGWGQKQ</sequence>
<dbReference type="InterPro" id="IPR024078">
    <property type="entry name" value="LmbE-like_dom_sf"/>
</dbReference>
<evidence type="ECO:0000313" key="2">
    <source>
        <dbReference type="Proteomes" id="UP000593892"/>
    </source>
</evidence>